<sequence length="337" mass="35667">MRSWFGGGLLCLGLTLAPAVADAQEIYNIGEAKGVRHAHYGSVRGWEIVSGRERGRVRYCYAAVDRDGNGDDVRIGYGSGQWQIAVPVGARPDWYGQLEIDGRVTGASGTAGRGWTFAWIGLPELDALRAGDTAILSVGKFDVEFSLSGVTAATLMVEECVDRRGDSGGGYAPAPVGSPNPPAPPAHGGPRPPRPAFLDWVNQAGGRIDRRAARAGREANGESLYVCSAQFNGGVHPGKLRRGFGGCVVGYGGREFTVEQYSTLIGKGRWQSGVPTDRLDRVGVNGGQEANGSPLYVCRADFNNGVHPGKVGASTGGCNITYGGVERTVYFYEVLTR</sequence>
<dbReference type="EMBL" id="CP114029">
    <property type="protein sequence ID" value="WAP70510.1"/>
    <property type="molecule type" value="Genomic_DNA"/>
</dbReference>
<dbReference type="Proteomes" id="UP001164020">
    <property type="component" value="Chromosome"/>
</dbReference>
<dbReference type="InterPro" id="IPR006616">
    <property type="entry name" value="DM9_repeat"/>
</dbReference>
<dbReference type="PANTHER" id="PTHR31649:SF1">
    <property type="entry name" value="FARNESOIC ACID O-METHYL TRANSFERASE DOMAIN-CONTAINING PROTEIN"/>
    <property type="match status" value="1"/>
</dbReference>
<evidence type="ECO:0000313" key="4">
    <source>
        <dbReference type="Proteomes" id="UP001164020"/>
    </source>
</evidence>
<keyword evidence="4" id="KW-1185">Reference proteome</keyword>
<feature type="region of interest" description="Disordered" evidence="1">
    <location>
        <begin position="167"/>
        <end position="194"/>
    </location>
</feature>
<feature type="chain" id="PRO_5047273356" evidence="2">
    <location>
        <begin position="24"/>
        <end position="337"/>
    </location>
</feature>
<dbReference type="RefSeq" id="WP_268883006.1">
    <property type="nucleotide sequence ID" value="NZ_CP114029.1"/>
</dbReference>
<name>A0ABY7C6Q4_9HYPH</name>
<dbReference type="Pfam" id="PF11901">
    <property type="entry name" value="DM9"/>
    <property type="match status" value="1"/>
</dbReference>
<proteinExistence type="predicted"/>
<evidence type="ECO:0000256" key="2">
    <source>
        <dbReference type="SAM" id="SignalP"/>
    </source>
</evidence>
<accession>A0ABY7C6Q4</accession>
<reference evidence="3" key="1">
    <citation type="submission" date="2022-12" db="EMBL/GenBank/DDBJ databases">
        <title>Jiella pelagia sp. nov., isolated from phosphonate enriched culture of Northwest Pacific surface seawater.</title>
        <authorList>
            <person name="Shin D.Y."/>
            <person name="Hwang C.Y."/>
        </authorList>
    </citation>
    <scope>NUCLEOTIDE SEQUENCE</scope>
    <source>
        <strain evidence="3">HL-NP1</strain>
    </source>
</reference>
<keyword evidence="2" id="KW-0732">Signal</keyword>
<feature type="signal peptide" evidence="2">
    <location>
        <begin position="1"/>
        <end position="23"/>
    </location>
</feature>
<dbReference type="PANTHER" id="PTHR31649">
    <property type="entry name" value="AGAP009604-PA"/>
    <property type="match status" value="1"/>
</dbReference>
<protein>
    <submittedName>
        <fullName evidence="3">DUF3421 domain-containing protein</fullName>
    </submittedName>
</protein>
<organism evidence="3 4">
    <name type="scientific">Jiella pelagia</name>
    <dbReference type="NCBI Taxonomy" id="2986949"/>
    <lineage>
        <taxon>Bacteria</taxon>
        <taxon>Pseudomonadati</taxon>
        <taxon>Pseudomonadota</taxon>
        <taxon>Alphaproteobacteria</taxon>
        <taxon>Hyphomicrobiales</taxon>
        <taxon>Aurantimonadaceae</taxon>
        <taxon>Jiella</taxon>
    </lineage>
</organism>
<feature type="compositionally biased region" description="Pro residues" evidence="1">
    <location>
        <begin position="176"/>
        <end position="194"/>
    </location>
</feature>
<evidence type="ECO:0000256" key="1">
    <source>
        <dbReference type="SAM" id="MobiDB-lite"/>
    </source>
</evidence>
<dbReference type="SMART" id="SM00696">
    <property type="entry name" value="DM9"/>
    <property type="match status" value="2"/>
</dbReference>
<evidence type="ECO:0000313" key="3">
    <source>
        <dbReference type="EMBL" id="WAP70510.1"/>
    </source>
</evidence>
<gene>
    <name evidence="3" type="ORF">OH818_10970</name>
</gene>